<accession>A0A085NSQ5</accession>
<organism evidence="1">
    <name type="scientific">Trichuris suis</name>
    <name type="common">pig whipworm</name>
    <dbReference type="NCBI Taxonomy" id="68888"/>
    <lineage>
        <taxon>Eukaryota</taxon>
        <taxon>Metazoa</taxon>
        <taxon>Ecdysozoa</taxon>
        <taxon>Nematoda</taxon>
        <taxon>Enoplea</taxon>
        <taxon>Dorylaimia</taxon>
        <taxon>Trichinellida</taxon>
        <taxon>Trichuridae</taxon>
        <taxon>Trichuris</taxon>
    </lineage>
</organism>
<proteinExistence type="predicted"/>
<reference evidence="1" key="1">
    <citation type="journal article" date="2014" name="Nat. Genet.">
        <title>Genome and transcriptome of the porcine whipworm Trichuris suis.</title>
        <authorList>
            <person name="Jex A.R."/>
            <person name="Nejsum P."/>
            <person name="Schwarz E.M."/>
            <person name="Hu L."/>
            <person name="Young N.D."/>
            <person name="Hall R.S."/>
            <person name="Korhonen P.K."/>
            <person name="Liao S."/>
            <person name="Thamsborg S."/>
            <person name="Xia J."/>
            <person name="Xu P."/>
            <person name="Wang S."/>
            <person name="Scheerlinck J.P."/>
            <person name="Hofmann A."/>
            <person name="Sternberg P.W."/>
            <person name="Wang J."/>
            <person name="Gasser R.B."/>
        </authorList>
    </citation>
    <scope>NUCLEOTIDE SEQUENCE [LARGE SCALE GENOMIC DNA]</scope>
    <source>
        <strain evidence="1">DCEP-RM93F</strain>
    </source>
</reference>
<dbReference type="Proteomes" id="UP000030758">
    <property type="component" value="Unassembled WGS sequence"/>
</dbReference>
<dbReference type="EMBL" id="KL367477">
    <property type="protein sequence ID" value="KFD72501.1"/>
    <property type="molecule type" value="Genomic_DNA"/>
</dbReference>
<evidence type="ECO:0000313" key="1">
    <source>
        <dbReference type="EMBL" id="KFD72501.1"/>
    </source>
</evidence>
<gene>
    <name evidence="1" type="ORF">M514_04063</name>
</gene>
<name>A0A085NSQ5_9BILA</name>
<dbReference type="AlphaFoldDB" id="A0A085NSQ5"/>
<sequence>MSNEIDAIVVPPALAPSSEKPGRKCPFGKGFICKSMGAVGVINSERCSIGTLLYKYSGTLIVTNSKLTTLDNNNSLRRTIGYSTIE</sequence>
<protein>
    <submittedName>
        <fullName evidence="1">Uncharacterized protein</fullName>
    </submittedName>
</protein>